<dbReference type="Pfam" id="PF12854">
    <property type="entry name" value="PPR_1"/>
    <property type="match status" value="1"/>
</dbReference>
<dbReference type="InterPro" id="IPR050872">
    <property type="entry name" value="PPR_P_subfamily"/>
</dbReference>
<protein>
    <recommendedName>
        <fullName evidence="6">Pentatricopeptide repeat-containing protein</fullName>
    </recommendedName>
</protein>
<comment type="caution">
    <text evidence="4">The sequence shown here is derived from an EMBL/GenBank/DDBJ whole genome shotgun (WGS) entry which is preliminary data.</text>
</comment>
<dbReference type="EMBL" id="JBEDUW010000004">
    <property type="protein sequence ID" value="KAK9932556.1"/>
    <property type="molecule type" value="Genomic_DNA"/>
</dbReference>
<dbReference type="AlphaFoldDB" id="A0AAW1X8I7"/>
<evidence type="ECO:0000256" key="2">
    <source>
        <dbReference type="ARBA" id="ARBA00022737"/>
    </source>
</evidence>
<evidence type="ECO:0000313" key="5">
    <source>
        <dbReference type="Proteomes" id="UP001457282"/>
    </source>
</evidence>
<sequence length="241" mass="26887">MPFLHSTTTLVDLFHSRSSKPSKSQLVRERDPVPSKPKVTTLEDALNLFDEMLQRRPLPSVVRFNQLLGQLAKVKHHSAVISLNKKMRVLGIASDAYTLNIIINCYCHLKQAGLSMSVLGRFFKLGLQPDVTTFNTLINGFVLENRVAEAARLFSKMLEGGHCKPDHVTFTTLIKGFCMMGNNSAAIQLLRNMETGACKPSIITYNTIIDRLCKDTLVGDAMDLFSEMISRGIRVFAKQGE</sequence>
<feature type="repeat" description="PPR" evidence="3">
    <location>
        <begin position="95"/>
        <end position="129"/>
    </location>
</feature>
<feature type="repeat" description="PPR" evidence="3">
    <location>
        <begin position="201"/>
        <end position="235"/>
    </location>
</feature>
<dbReference type="InterPro" id="IPR011990">
    <property type="entry name" value="TPR-like_helical_dom_sf"/>
</dbReference>
<dbReference type="PANTHER" id="PTHR46128">
    <property type="entry name" value="MITOCHONDRIAL GROUP I INTRON SPLICING FACTOR CCM1"/>
    <property type="match status" value="1"/>
</dbReference>
<name>A0AAW1X8I7_RUBAR</name>
<evidence type="ECO:0008006" key="6">
    <source>
        <dbReference type="Google" id="ProtNLM"/>
    </source>
</evidence>
<comment type="similarity">
    <text evidence="1">Belongs to the PPR family. P subfamily.</text>
</comment>
<accession>A0AAW1X8I7</accession>
<gene>
    <name evidence="4" type="ORF">M0R45_019789</name>
</gene>
<dbReference type="Pfam" id="PF13041">
    <property type="entry name" value="PPR_2"/>
    <property type="match status" value="2"/>
</dbReference>
<keyword evidence="2" id="KW-0677">Repeat</keyword>
<dbReference type="InterPro" id="IPR002885">
    <property type="entry name" value="PPR_rpt"/>
</dbReference>
<dbReference type="Gene3D" id="1.25.40.10">
    <property type="entry name" value="Tetratricopeptide repeat domain"/>
    <property type="match status" value="3"/>
</dbReference>
<proteinExistence type="inferred from homology"/>
<dbReference type="Proteomes" id="UP001457282">
    <property type="component" value="Unassembled WGS sequence"/>
</dbReference>
<feature type="repeat" description="PPR" evidence="3">
    <location>
        <begin position="166"/>
        <end position="200"/>
    </location>
</feature>
<reference evidence="4 5" key="1">
    <citation type="journal article" date="2023" name="G3 (Bethesda)">
        <title>A chromosome-length genome assembly and annotation of blackberry (Rubus argutus, cv. 'Hillquist').</title>
        <authorList>
            <person name="Bruna T."/>
            <person name="Aryal R."/>
            <person name="Dudchenko O."/>
            <person name="Sargent D.J."/>
            <person name="Mead D."/>
            <person name="Buti M."/>
            <person name="Cavallini A."/>
            <person name="Hytonen T."/>
            <person name="Andres J."/>
            <person name="Pham M."/>
            <person name="Weisz D."/>
            <person name="Mascagni F."/>
            <person name="Usai G."/>
            <person name="Natali L."/>
            <person name="Bassil N."/>
            <person name="Fernandez G.E."/>
            <person name="Lomsadze A."/>
            <person name="Armour M."/>
            <person name="Olukolu B."/>
            <person name="Poorten T."/>
            <person name="Britton C."/>
            <person name="Davik J."/>
            <person name="Ashrafi H."/>
            <person name="Aiden E.L."/>
            <person name="Borodovsky M."/>
            <person name="Worthington M."/>
        </authorList>
    </citation>
    <scope>NUCLEOTIDE SEQUENCE [LARGE SCALE GENOMIC DNA]</scope>
    <source>
        <strain evidence="4">PI 553951</strain>
    </source>
</reference>
<dbReference type="NCBIfam" id="TIGR00756">
    <property type="entry name" value="PPR"/>
    <property type="match status" value="3"/>
</dbReference>
<keyword evidence="5" id="KW-1185">Reference proteome</keyword>
<evidence type="ECO:0000313" key="4">
    <source>
        <dbReference type="EMBL" id="KAK9932556.1"/>
    </source>
</evidence>
<evidence type="ECO:0000256" key="3">
    <source>
        <dbReference type="PROSITE-ProRule" id="PRU00708"/>
    </source>
</evidence>
<feature type="repeat" description="PPR" evidence="3">
    <location>
        <begin position="130"/>
        <end position="164"/>
    </location>
</feature>
<evidence type="ECO:0000256" key="1">
    <source>
        <dbReference type="ARBA" id="ARBA00007626"/>
    </source>
</evidence>
<dbReference type="PROSITE" id="PS51375">
    <property type="entry name" value="PPR"/>
    <property type="match status" value="4"/>
</dbReference>
<organism evidence="4 5">
    <name type="scientific">Rubus argutus</name>
    <name type="common">Southern blackberry</name>
    <dbReference type="NCBI Taxonomy" id="59490"/>
    <lineage>
        <taxon>Eukaryota</taxon>
        <taxon>Viridiplantae</taxon>
        <taxon>Streptophyta</taxon>
        <taxon>Embryophyta</taxon>
        <taxon>Tracheophyta</taxon>
        <taxon>Spermatophyta</taxon>
        <taxon>Magnoliopsida</taxon>
        <taxon>eudicotyledons</taxon>
        <taxon>Gunneridae</taxon>
        <taxon>Pentapetalae</taxon>
        <taxon>rosids</taxon>
        <taxon>fabids</taxon>
        <taxon>Rosales</taxon>
        <taxon>Rosaceae</taxon>
        <taxon>Rosoideae</taxon>
        <taxon>Rosoideae incertae sedis</taxon>
        <taxon>Rubus</taxon>
    </lineage>
</organism>
<dbReference type="PANTHER" id="PTHR46128:SF211">
    <property type="entry name" value="PENTACOTRIPEPTIDE-REPEAT REGION OF PRORP DOMAIN-CONTAINING PROTEIN"/>
    <property type="match status" value="1"/>
</dbReference>